<keyword evidence="2" id="KW-0808">Transferase</keyword>
<dbReference type="InterPro" id="IPR025714">
    <property type="entry name" value="Methyltranfer_dom"/>
</dbReference>
<dbReference type="Gene3D" id="3.40.50.150">
    <property type="entry name" value="Vaccinia Virus protein VP39"/>
    <property type="match status" value="1"/>
</dbReference>
<keyword evidence="3" id="KW-1185">Reference proteome</keyword>
<dbReference type="KEGG" id="nvn:NVIE_016600"/>
<protein>
    <submittedName>
        <fullName evidence="2">Putative Methyltransferase type 11</fullName>
    </submittedName>
</protein>
<accession>A0A060HKC5</accession>
<dbReference type="Proteomes" id="UP000027093">
    <property type="component" value="Chromosome"/>
</dbReference>
<dbReference type="GO" id="GO:0008168">
    <property type="term" value="F:methyltransferase activity"/>
    <property type="evidence" value="ECO:0007669"/>
    <property type="project" value="UniProtKB-KW"/>
</dbReference>
<dbReference type="PANTHER" id="PTHR43591:SF109">
    <property type="entry name" value="METHYLTRANSFERASE TYPE 11 DOMAIN-CONTAINING PROTEIN"/>
    <property type="match status" value="1"/>
</dbReference>
<dbReference type="AlphaFoldDB" id="A0A060HKC5"/>
<gene>
    <name evidence="2" type="ORF">NVIE_016600</name>
</gene>
<proteinExistence type="predicted"/>
<dbReference type="GO" id="GO:0032259">
    <property type="term" value="P:methylation"/>
    <property type="evidence" value="ECO:0007669"/>
    <property type="project" value="UniProtKB-KW"/>
</dbReference>
<dbReference type="SUPFAM" id="SSF53335">
    <property type="entry name" value="S-adenosyl-L-methionine-dependent methyltransferases"/>
    <property type="match status" value="1"/>
</dbReference>
<name>A0A060HKC5_9ARCH</name>
<evidence type="ECO:0000313" key="3">
    <source>
        <dbReference type="Proteomes" id="UP000027093"/>
    </source>
</evidence>
<dbReference type="InterPro" id="IPR029063">
    <property type="entry name" value="SAM-dependent_MTases_sf"/>
</dbReference>
<evidence type="ECO:0000313" key="2">
    <source>
        <dbReference type="EMBL" id="AIC15913.1"/>
    </source>
</evidence>
<dbReference type="EMBL" id="CP007536">
    <property type="protein sequence ID" value="AIC15913.1"/>
    <property type="molecule type" value="Genomic_DNA"/>
</dbReference>
<organism evidence="2 3">
    <name type="scientific">Nitrososphaera viennensis EN76</name>
    <dbReference type="NCBI Taxonomy" id="926571"/>
    <lineage>
        <taxon>Archaea</taxon>
        <taxon>Nitrososphaerota</taxon>
        <taxon>Nitrososphaeria</taxon>
        <taxon>Nitrososphaerales</taxon>
        <taxon>Nitrososphaeraceae</taxon>
        <taxon>Nitrososphaera</taxon>
    </lineage>
</organism>
<sequence length="271" mass="30427">MAHMFTNAYAYDQFMGRWSRLLAPCLAQFAEIPDCGGKILDAGCGIGALAFAIAEFRPLCHIVGIDTSKEYIIYAESRNNYSDRVHFKVGDIQDLAFPDAAFDNSLSMLVLNFIPNAPRALSEMRRVTRPGGQVVAAVWDYGDGMEMLRAFWDAAVAVDANASRLHERHMPLCRAGELSGLWKSAALENIHEQPLEVEMNFKSFQDYWEPFLMGQGPAGAYVKHIGHDRLPILREEVKRQLRLRDETAPFILHGRVWAVRGSVPESRNDGN</sequence>
<dbReference type="PANTHER" id="PTHR43591">
    <property type="entry name" value="METHYLTRANSFERASE"/>
    <property type="match status" value="1"/>
</dbReference>
<keyword evidence="2" id="KW-0489">Methyltransferase</keyword>
<dbReference type="CDD" id="cd02440">
    <property type="entry name" value="AdoMet_MTases"/>
    <property type="match status" value="1"/>
</dbReference>
<dbReference type="Pfam" id="PF13847">
    <property type="entry name" value="Methyltransf_31"/>
    <property type="match status" value="1"/>
</dbReference>
<evidence type="ECO:0000259" key="1">
    <source>
        <dbReference type="Pfam" id="PF13847"/>
    </source>
</evidence>
<dbReference type="HOGENOM" id="CLU_037990_2_4_2"/>
<reference evidence="2 3" key="1">
    <citation type="journal article" date="2014" name="Int. J. Syst. Evol. Microbiol.">
        <title>Nitrososphaera viennensis gen. nov., sp. nov., an aerobic and mesophilic, ammonia-oxidizing archaeon from soil and a member of the archaeal phylum Thaumarchaeota.</title>
        <authorList>
            <person name="Stieglmeier M."/>
            <person name="Klingl A."/>
            <person name="Alves R.J."/>
            <person name="Rittmann S.K."/>
            <person name="Melcher M."/>
            <person name="Leisch N."/>
            <person name="Schleper C."/>
        </authorList>
    </citation>
    <scope>NUCLEOTIDE SEQUENCE [LARGE SCALE GENOMIC DNA]</scope>
    <source>
        <strain evidence="2">EN76</strain>
    </source>
</reference>
<dbReference type="STRING" id="926571.NVIE_016600"/>
<feature type="domain" description="Methyltransferase" evidence="1">
    <location>
        <begin position="36"/>
        <end position="137"/>
    </location>
</feature>